<keyword evidence="2" id="KW-1185">Reference proteome</keyword>
<keyword evidence="1" id="KW-0808">Transferase</keyword>
<dbReference type="RefSeq" id="WP_117315282.1">
    <property type="nucleotide sequence ID" value="NZ_QQSW01000003.1"/>
</dbReference>
<dbReference type="InterPro" id="IPR027417">
    <property type="entry name" value="P-loop_NTPase"/>
</dbReference>
<protein>
    <submittedName>
        <fullName evidence="1">Hpr(Ser) kinase/phosphatase</fullName>
    </submittedName>
</protein>
<proteinExistence type="predicted"/>
<dbReference type="NCBIfam" id="TIGR04352">
    <property type="entry name" value="HprK_rel_A"/>
    <property type="match status" value="1"/>
</dbReference>
<dbReference type="Proteomes" id="UP000294980">
    <property type="component" value="Unassembled WGS sequence"/>
</dbReference>
<evidence type="ECO:0000313" key="2">
    <source>
        <dbReference type="Proteomes" id="UP000294980"/>
    </source>
</evidence>
<comment type="caution">
    <text evidence="1">The sequence shown here is derived from an EMBL/GenBank/DDBJ whole genome shotgun (WGS) entry which is preliminary data.</text>
</comment>
<dbReference type="SUPFAM" id="SSF53795">
    <property type="entry name" value="PEP carboxykinase-like"/>
    <property type="match status" value="1"/>
</dbReference>
<dbReference type="EMBL" id="SLWX01000005">
    <property type="protein sequence ID" value="TCO76312.1"/>
    <property type="molecule type" value="Genomic_DNA"/>
</dbReference>
<keyword evidence="1" id="KW-0418">Kinase</keyword>
<dbReference type="Gene3D" id="3.40.50.300">
    <property type="entry name" value="P-loop containing nucleotide triphosphate hydrolases"/>
    <property type="match status" value="1"/>
</dbReference>
<accession>A0A4R2KTX5</accession>
<name>A0A4R2KTX5_9GAMM</name>
<evidence type="ECO:0000313" key="1">
    <source>
        <dbReference type="EMBL" id="TCO76312.1"/>
    </source>
</evidence>
<sequence>MRPYNENLAIGPYTYRIRTTLRNVAAGLQALYRDFPRADASAFVDFDIALRSHGILPWRKLSRFGFDGRDQFGPVPVHQAYASLEWGMNWCVSVHCNEYLKLHAAVVASDAGAIIMPGVPGAGKSTLCAALGLSGWRILSDEHALIPPGSRQVVPLCRPVSLKNESIDVIRSFSRDAVFGPPSLDTHKGTVQHMKGDLHPESHATDPVPVRALVFPRFSRDEPQRLRARPRTVSFVLAAYHSFNYSLLGEDGFHAMRHLVEAAPCFDLVYHDLEWAMGALERMPAGEALPQSAEMS</sequence>
<dbReference type="AlphaFoldDB" id="A0A4R2KTX5"/>
<dbReference type="GO" id="GO:0016301">
    <property type="term" value="F:kinase activity"/>
    <property type="evidence" value="ECO:0007669"/>
    <property type="project" value="UniProtKB-KW"/>
</dbReference>
<organism evidence="1 2">
    <name type="scientific">Chromatocurvus halotolerans</name>
    <dbReference type="NCBI Taxonomy" id="1132028"/>
    <lineage>
        <taxon>Bacteria</taxon>
        <taxon>Pseudomonadati</taxon>
        <taxon>Pseudomonadota</taxon>
        <taxon>Gammaproteobacteria</taxon>
        <taxon>Cellvibrionales</taxon>
        <taxon>Halieaceae</taxon>
        <taxon>Chromatocurvus</taxon>
    </lineage>
</organism>
<dbReference type="OrthoDB" id="4544211at2"/>
<reference evidence="1 2" key="1">
    <citation type="submission" date="2019-03" db="EMBL/GenBank/DDBJ databases">
        <title>Genomic Encyclopedia of Type Strains, Phase IV (KMG-IV): sequencing the most valuable type-strain genomes for metagenomic binning, comparative biology and taxonomic classification.</title>
        <authorList>
            <person name="Goeker M."/>
        </authorList>
    </citation>
    <scope>NUCLEOTIDE SEQUENCE [LARGE SCALE GENOMIC DNA]</scope>
    <source>
        <strain evidence="1 2">DSM 23344</strain>
    </source>
</reference>
<dbReference type="InterPro" id="IPR027600">
    <property type="entry name" value="HprK-rel_A"/>
</dbReference>
<gene>
    <name evidence="1" type="ORF">EV688_105275</name>
</gene>